<evidence type="ECO:0000256" key="1">
    <source>
        <dbReference type="SAM" id="Phobius"/>
    </source>
</evidence>
<dbReference type="Proteomes" id="UP001293718">
    <property type="component" value="Unassembled WGS sequence"/>
</dbReference>
<feature type="signal peptide" evidence="2">
    <location>
        <begin position="1"/>
        <end position="18"/>
    </location>
</feature>
<accession>A0ABU5IJS3</accession>
<keyword evidence="1" id="KW-0472">Membrane</keyword>
<gene>
    <name evidence="3" type="ORF">SM757_21445</name>
</gene>
<sequence>MKQLLIATLAGFAGLAQAHEGHGLPGAAHWHSTDAVGYVVLAAVVAAALWSTRRK</sequence>
<organism evidence="3 4">
    <name type="scientific">Azohydromonas lata</name>
    <dbReference type="NCBI Taxonomy" id="45677"/>
    <lineage>
        <taxon>Bacteria</taxon>
        <taxon>Pseudomonadati</taxon>
        <taxon>Pseudomonadota</taxon>
        <taxon>Betaproteobacteria</taxon>
        <taxon>Burkholderiales</taxon>
        <taxon>Sphaerotilaceae</taxon>
        <taxon>Azohydromonas</taxon>
    </lineage>
</organism>
<comment type="caution">
    <text evidence="3">The sequence shown here is derived from an EMBL/GenBank/DDBJ whole genome shotgun (WGS) entry which is preliminary data.</text>
</comment>
<proteinExistence type="predicted"/>
<keyword evidence="1" id="KW-0812">Transmembrane</keyword>
<keyword evidence="4" id="KW-1185">Reference proteome</keyword>
<name>A0ABU5IJS3_9BURK</name>
<keyword evidence="1" id="KW-1133">Transmembrane helix</keyword>
<evidence type="ECO:0000313" key="3">
    <source>
        <dbReference type="EMBL" id="MDZ5459147.1"/>
    </source>
</evidence>
<dbReference type="RefSeq" id="WP_157119203.1">
    <property type="nucleotide sequence ID" value="NZ_JAXOJX010000039.1"/>
</dbReference>
<keyword evidence="2" id="KW-0732">Signal</keyword>
<feature type="transmembrane region" description="Helical" evidence="1">
    <location>
        <begin position="28"/>
        <end position="50"/>
    </location>
</feature>
<evidence type="ECO:0000256" key="2">
    <source>
        <dbReference type="SAM" id="SignalP"/>
    </source>
</evidence>
<evidence type="ECO:0000313" key="4">
    <source>
        <dbReference type="Proteomes" id="UP001293718"/>
    </source>
</evidence>
<dbReference type="EMBL" id="JAXOJX010000039">
    <property type="protein sequence ID" value="MDZ5459147.1"/>
    <property type="molecule type" value="Genomic_DNA"/>
</dbReference>
<protein>
    <submittedName>
        <fullName evidence="3">Uncharacterized protein</fullName>
    </submittedName>
</protein>
<reference evidence="3 4" key="1">
    <citation type="submission" date="2023-11" db="EMBL/GenBank/DDBJ databases">
        <title>Draft genome of Azohydromonas lata strain H1 (DSM1123), a polyhydroxyalkanoate producer.</title>
        <authorList>
            <person name="Traversa D."/>
            <person name="D'Addabbo P."/>
            <person name="Pazzani C."/>
            <person name="Manzari C."/>
            <person name="Chiara M."/>
            <person name="Scrascia M."/>
        </authorList>
    </citation>
    <scope>NUCLEOTIDE SEQUENCE [LARGE SCALE GENOMIC DNA]</scope>
    <source>
        <strain evidence="3 4">H1</strain>
    </source>
</reference>
<feature type="chain" id="PRO_5045804772" evidence="2">
    <location>
        <begin position="19"/>
        <end position="55"/>
    </location>
</feature>